<keyword evidence="4" id="KW-1003">Cell membrane</keyword>
<evidence type="ECO:0000256" key="6">
    <source>
        <dbReference type="ARBA" id="ARBA00022519"/>
    </source>
</evidence>
<dbReference type="RefSeq" id="WP_109604322.1">
    <property type="nucleotide sequence ID" value="NZ_QGGI01000005.1"/>
</dbReference>
<comment type="subcellular location">
    <subcellularLocation>
        <location evidence="1">Cell inner membrane</location>
        <topology evidence="1">Multi-pass membrane protein</topology>
    </subcellularLocation>
</comment>
<keyword evidence="3" id="KW-0813">Transport</keyword>
<evidence type="ECO:0000256" key="13">
    <source>
        <dbReference type="ARBA" id="ARBA00023136"/>
    </source>
</evidence>
<keyword evidence="11" id="KW-0406">Ion transport</keyword>
<evidence type="ECO:0000259" key="15">
    <source>
        <dbReference type="PROSITE" id="PS51711"/>
    </source>
</evidence>
<keyword evidence="6" id="KW-0997">Cell inner membrane</keyword>
<name>A0AA45C7N2_9BACT</name>
<dbReference type="InterPro" id="IPR050860">
    <property type="entry name" value="FeoB_GTPase"/>
</dbReference>
<dbReference type="Gene3D" id="3.40.50.300">
    <property type="entry name" value="P-loop containing nucleotide triphosphate hydrolases"/>
    <property type="match status" value="1"/>
</dbReference>
<dbReference type="InterPro" id="IPR005225">
    <property type="entry name" value="Small_GTP-bd"/>
</dbReference>
<dbReference type="EMBL" id="QGGI01000005">
    <property type="protein sequence ID" value="PWJ95406.1"/>
    <property type="molecule type" value="Genomic_DNA"/>
</dbReference>
<keyword evidence="10" id="KW-0408">Iron</keyword>
<keyword evidence="17" id="KW-1185">Reference proteome</keyword>
<evidence type="ECO:0000256" key="14">
    <source>
        <dbReference type="ARBA" id="ARBA00031200"/>
    </source>
</evidence>
<dbReference type="GO" id="GO:0005525">
    <property type="term" value="F:GTP binding"/>
    <property type="evidence" value="ECO:0007669"/>
    <property type="project" value="UniProtKB-KW"/>
</dbReference>
<dbReference type="Pfam" id="PF17910">
    <property type="entry name" value="FeoB_Cyto"/>
    <property type="match status" value="1"/>
</dbReference>
<dbReference type="InterPro" id="IPR041069">
    <property type="entry name" value="FeoB_Cyto"/>
</dbReference>
<dbReference type="InterPro" id="IPR006073">
    <property type="entry name" value="GTP-bd"/>
</dbReference>
<keyword evidence="13" id="KW-0472">Membrane</keyword>
<dbReference type="InterPro" id="IPR030389">
    <property type="entry name" value="G_FEOB_dom"/>
</dbReference>
<evidence type="ECO:0000256" key="12">
    <source>
        <dbReference type="ARBA" id="ARBA00023134"/>
    </source>
</evidence>
<dbReference type="PANTHER" id="PTHR43185:SF1">
    <property type="entry name" value="FE(2+) TRANSPORTER FEOB"/>
    <property type="match status" value="1"/>
</dbReference>
<dbReference type="GO" id="GO:0015093">
    <property type="term" value="F:ferrous iron transmembrane transporter activity"/>
    <property type="evidence" value="ECO:0007669"/>
    <property type="project" value="TreeGrafter"/>
</dbReference>
<keyword evidence="8" id="KW-0547">Nucleotide-binding</keyword>
<proteinExistence type="predicted"/>
<dbReference type="GO" id="GO:0005886">
    <property type="term" value="C:plasma membrane"/>
    <property type="evidence" value="ECO:0007669"/>
    <property type="project" value="UniProtKB-SubCell"/>
</dbReference>
<dbReference type="PROSITE" id="PS51711">
    <property type="entry name" value="G_FEOB"/>
    <property type="match status" value="1"/>
</dbReference>
<keyword evidence="5" id="KW-0410">Iron transport</keyword>
<dbReference type="PANTHER" id="PTHR43185">
    <property type="entry name" value="FERROUS IRON TRANSPORT PROTEIN B"/>
    <property type="match status" value="1"/>
</dbReference>
<dbReference type="PRINTS" id="PR00326">
    <property type="entry name" value="GTP1OBG"/>
</dbReference>
<dbReference type="Proteomes" id="UP000245921">
    <property type="component" value="Unassembled WGS sequence"/>
</dbReference>
<evidence type="ECO:0000256" key="3">
    <source>
        <dbReference type="ARBA" id="ARBA00022448"/>
    </source>
</evidence>
<dbReference type="FunFam" id="3.40.50.300:FF:000426">
    <property type="entry name" value="Ferrous iron transport protein B"/>
    <property type="match status" value="1"/>
</dbReference>
<comment type="caution">
    <text evidence="16">The sequence shown here is derived from an EMBL/GenBank/DDBJ whole genome shotgun (WGS) entry which is preliminary data.</text>
</comment>
<dbReference type="InterPro" id="IPR027417">
    <property type="entry name" value="P-loop_NTPase"/>
</dbReference>
<dbReference type="CDD" id="cd01879">
    <property type="entry name" value="FeoB"/>
    <property type="match status" value="1"/>
</dbReference>
<dbReference type="NCBIfam" id="TIGR00231">
    <property type="entry name" value="small_GTP"/>
    <property type="match status" value="1"/>
</dbReference>
<evidence type="ECO:0000256" key="7">
    <source>
        <dbReference type="ARBA" id="ARBA00022692"/>
    </source>
</evidence>
<evidence type="ECO:0000256" key="9">
    <source>
        <dbReference type="ARBA" id="ARBA00022989"/>
    </source>
</evidence>
<evidence type="ECO:0000256" key="8">
    <source>
        <dbReference type="ARBA" id="ARBA00022741"/>
    </source>
</evidence>
<evidence type="ECO:0000256" key="1">
    <source>
        <dbReference type="ARBA" id="ARBA00004429"/>
    </source>
</evidence>
<evidence type="ECO:0000256" key="10">
    <source>
        <dbReference type="ARBA" id="ARBA00023004"/>
    </source>
</evidence>
<reference evidence="16 17" key="1">
    <citation type="submission" date="2018-05" db="EMBL/GenBank/DDBJ databases">
        <title>Genomic Encyclopedia of Type Strains, Phase IV (KMG-IV): sequencing the most valuable type-strain genomes for metagenomic binning, comparative biology and taxonomic classification.</title>
        <authorList>
            <person name="Goeker M."/>
        </authorList>
    </citation>
    <scope>NUCLEOTIDE SEQUENCE [LARGE SCALE GENOMIC DNA]</scope>
    <source>
        <strain evidence="16 17">DSM 24906</strain>
    </source>
</reference>
<evidence type="ECO:0000256" key="11">
    <source>
        <dbReference type="ARBA" id="ARBA00023065"/>
    </source>
</evidence>
<feature type="domain" description="FeoB-type G" evidence="15">
    <location>
        <begin position="3"/>
        <end position="165"/>
    </location>
</feature>
<organism evidence="16 17">
    <name type="scientific">Oceanotoga teriensis</name>
    <dbReference type="NCBI Taxonomy" id="515440"/>
    <lineage>
        <taxon>Bacteria</taxon>
        <taxon>Thermotogati</taxon>
        <taxon>Thermotogota</taxon>
        <taxon>Thermotogae</taxon>
        <taxon>Petrotogales</taxon>
        <taxon>Petrotogaceae</taxon>
        <taxon>Oceanotoga</taxon>
    </lineage>
</organism>
<gene>
    <name evidence="16" type="ORF">C7380_10533</name>
</gene>
<evidence type="ECO:0000256" key="4">
    <source>
        <dbReference type="ARBA" id="ARBA00022475"/>
    </source>
</evidence>
<accession>A0AA45C7N2</accession>
<protein>
    <recommendedName>
        <fullName evidence="2">Fe(2+) transporter FeoB</fullName>
    </recommendedName>
    <alternativeName>
        <fullName evidence="14">Ferrous iron transport protein B</fullName>
    </alternativeName>
</protein>
<dbReference type="Gene3D" id="1.10.287.1770">
    <property type="match status" value="1"/>
</dbReference>
<evidence type="ECO:0000313" key="17">
    <source>
        <dbReference type="Proteomes" id="UP000245921"/>
    </source>
</evidence>
<dbReference type="Pfam" id="PF02421">
    <property type="entry name" value="FeoB_N"/>
    <property type="match status" value="1"/>
</dbReference>
<dbReference type="SUPFAM" id="SSF52540">
    <property type="entry name" value="P-loop containing nucleoside triphosphate hydrolases"/>
    <property type="match status" value="1"/>
</dbReference>
<sequence length="233" mass="26774">MKNFNVALAGQPNVGKSTLFNALTGVRQFVANYPGVTVEKRFGKYVYKDTEFTVIDLPGTYSLSSYTKEERVSRDFILNSDIELVIQVLDASNLTRSFYLFFQLLELEIPIIGVLNMVDISKKRGIEVDIDKLQNKIDIPIIECIANKNKGIIELKNRIFDFCLKDKKISNFKVDYGKELNKEIDQITEIIKKLNIKNYPPRWLAIKYLENDKTIIDLINSSFEGLEMSDINV</sequence>
<dbReference type="AlphaFoldDB" id="A0AA45C7N2"/>
<evidence type="ECO:0000313" key="16">
    <source>
        <dbReference type="EMBL" id="PWJ95406.1"/>
    </source>
</evidence>
<evidence type="ECO:0000256" key="5">
    <source>
        <dbReference type="ARBA" id="ARBA00022496"/>
    </source>
</evidence>
<keyword evidence="7" id="KW-0812">Transmembrane</keyword>
<keyword evidence="9" id="KW-1133">Transmembrane helix</keyword>
<keyword evidence="12" id="KW-0342">GTP-binding</keyword>
<evidence type="ECO:0000256" key="2">
    <source>
        <dbReference type="ARBA" id="ARBA00022371"/>
    </source>
</evidence>